<evidence type="ECO:0000313" key="5">
    <source>
        <dbReference type="Proteomes" id="UP000002220"/>
    </source>
</evidence>
<feature type="domain" description="FecR N-terminal" evidence="3">
    <location>
        <begin position="15"/>
        <end position="42"/>
    </location>
</feature>
<evidence type="ECO:0000313" key="4">
    <source>
        <dbReference type="EMBL" id="ADG67707.1"/>
    </source>
</evidence>
<sequence>MTRDPGELVSRYLDDLLTEDEHRDLQDWLRSSPDHAREFARIVLLHDRLRGEQMAISITQPSPRYQPDTVFPVPRRIWRSVIIACGVMAAFVTLFLMSLEVGQTSAVASTELKRLISAQETELDRTYRISVEEAPTPRRKRQPVIDGNRPPKPPLDDAVLHVRKGNQFVLIRQMASGQQFVTGSNGQTSWAVRPDGPVRISTDLTRFNRDLPGHEHDFPLIQIERGLAQLQNAYEIQLLPIENGDDSAGKDLPTRLLVAVKKRGHRGPQRVEITYSVPTGQIHQLRFIEMPYGPEHLTVRLTQEEERPLGPTFFDHQSHHASDRVVEVE</sequence>
<dbReference type="OrthoDB" id="245850at2"/>
<evidence type="ECO:0000256" key="2">
    <source>
        <dbReference type="SAM" id="Phobius"/>
    </source>
</evidence>
<feature type="region of interest" description="Disordered" evidence="1">
    <location>
        <begin position="133"/>
        <end position="156"/>
    </location>
</feature>
<organism evidence="4 5">
    <name type="scientific">Planctopirus limnophila (strain ATCC 43296 / DSM 3776 / IFAM 1008 / Mu 290)</name>
    <name type="common">Planctomyces limnophilus</name>
    <dbReference type="NCBI Taxonomy" id="521674"/>
    <lineage>
        <taxon>Bacteria</taxon>
        <taxon>Pseudomonadati</taxon>
        <taxon>Planctomycetota</taxon>
        <taxon>Planctomycetia</taxon>
        <taxon>Planctomycetales</taxon>
        <taxon>Planctomycetaceae</taxon>
        <taxon>Planctopirus</taxon>
    </lineage>
</organism>
<dbReference type="EMBL" id="CP001744">
    <property type="protein sequence ID" value="ADG67707.1"/>
    <property type="molecule type" value="Genomic_DNA"/>
</dbReference>
<dbReference type="HOGENOM" id="CLU_733361_0_0_0"/>
<keyword evidence="5" id="KW-1185">Reference proteome</keyword>
<gene>
    <name evidence="4" type="ordered locus">Plim_1877</name>
</gene>
<protein>
    <recommendedName>
        <fullName evidence="3">FecR N-terminal domain-containing protein</fullName>
    </recommendedName>
</protein>
<dbReference type="KEGG" id="plm:Plim_1877"/>
<evidence type="ECO:0000256" key="1">
    <source>
        <dbReference type="SAM" id="MobiDB-lite"/>
    </source>
</evidence>
<feature type="region of interest" description="Disordered" evidence="1">
    <location>
        <begin position="310"/>
        <end position="329"/>
    </location>
</feature>
<reference evidence="4 5" key="1">
    <citation type="journal article" date="2010" name="Stand. Genomic Sci.">
        <title>Complete genome sequence of Planctomyces limnophilus type strain (Mu 290).</title>
        <authorList>
            <person name="Labutti K."/>
            <person name="Sikorski J."/>
            <person name="Schneider S."/>
            <person name="Nolan M."/>
            <person name="Lucas S."/>
            <person name="Glavina Del Rio T."/>
            <person name="Tice H."/>
            <person name="Cheng J.F."/>
            <person name="Goodwin L."/>
            <person name="Pitluck S."/>
            <person name="Liolios K."/>
            <person name="Ivanova N."/>
            <person name="Mavromatis K."/>
            <person name="Mikhailova N."/>
            <person name="Pati A."/>
            <person name="Chen A."/>
            <person name="Palaniappan K."/>
            <person name="Land M."/>
            <person name="Hauser L."/>
            <person name="Chang Y.J."/>
            <person name="Jeffries C.D."/>
            <person name="Tindall B.J."/>
            <person name="Rohde M."/>
            <person name="Goker M."/>
            <person name="Woyke T."/>
            <person name="Bristow J."/>
            <person name="Eisen J.A."/>
            <person name="Markowitz V."/>
            <person name="Hugenholtz P."/>
            <person name="Kyrpides N.C."/>
            <person name="Klenk H.P."/>
            <person name="Lapidus A."/>
        </authorList>
    </citation>
    <scope>NUCLEOTIDE SEQUENCE [LARGE SCALE GENOMIC DNA]</scope>
    <source>
        <strain evidence="5">ATCC 43296 / DSM 3776 / IFAM 1008 / 290</strain>
    </source>
</reference>
<accession>D5SYH9</accession>
<dbReference type="Proteomes" id="UP000002220">
    <property type="component" value="Chromosome"/>
</dbReference>
<dbReference type="RefSeq" id="WP_013110138.1">
    <property type="nucleotide sequence ID" value="NC_014148.1"/>
</dbReference>
<dbReference type="AlphaFoldDB" id="D5SYH9"/>
<keyword evidence="2" id="KW-1133">Transmembrane helix</keyword>
<keyword evidence="2" id="KW-0812">Transmembrane</keyword>
<evidence type="ECO:0000259" key="3">
    <source>
        <dbReference type="Pfam" id="PF16220"/>
    </source>
</evidence>
<dbReference type="eggNOG" id="ENOG5032VSU">
    <property type="taxonomic scope" value="Bacteria"/>
</dbReference>
<feature type="compositionally biased region" description="Basic and acidic residues" evidence="1">
    <location>
        <begin position="316"/>
        <end position="329"/>
    </location>
</feature>
<dbReference type="Pfam" id="PF16220">
    <property type="entry name" value="DUF4880"/>
    <property type="match status" value="1"/>
</dbReference>
<name>D5SYH9_PLAL2</name>
<keyword evidence="2" id="KW-0472">Membrane</keyword>
<feature type="transmembrane region" description="Helical" evidence="2">
    <location>
        <begin position="81"/>
        <end position="99"/>
    </location>
</feature>
<proteinExistence type="predicted"/>
<dbReference type="InterPro" id="IPR032623">
    <property type="entry name" value="FecR_N"/>
</dbReference>
<dbReference type="STRING" id="521674.Plim_1877"/>